<dbReference type="EMBL" id="JAGKQM010000005">
    <property type="protein sequence ID" value="KAH0924811.1"/>
    <property type="molecule type" value="Genomic_DNA"/>
</dbReference>
<gene>
    <name evidence="1" type="ORF">HID58_017067</name>
</gene>
<proteinExistence type="predicted"/>
<reference evidence="1 2" key="1">
    <citation type="submission" date="2021-05" db="EMBL/GenBank/DDBJ databases">
        <title>Genome Assembly of Synthetic Allotetraploid Brassica napus Reveals Homoeologous Exchanges between Subgenomes.</title>
        <authorList>
            <person name="Davis J.T."/>
        </authorList>
    </citation>
    <scope>NUCLEOTIDE SEQUENCE [LARGE SCALE GENOMIC DNA]</scope>
    <source>
        <strain evidence="2">cv. Da-Ae</strain>
        <tissue evidence="1">Seedling</tissue>
    </source>
</reference>
<evidence type="ECO:0000313" key="1">
    <source>
        <dbReference type="EMBL" id="KAH0924811.1"/>
    </source>
</evidence>
<comment type="caution">
    <text evidence="1">The sequence shown here is derived from an EMBL/GenBank/DDBJ whole genome shotgun (WGS) entry which is preliminary data.</text>
</comment>
<evidence type="ECO:0000313" key="2">
    <source>
        <dbReference type="Proteomes" id="UP000824890"/>
    </source>
</evidence>
<name>A0ABQ8D602_BRANA</name>
<dbReference type="Proteomes" id="UP000824890">
    <property type="component" value="Unassembled WGS sequence"/>
</dbReference>
<protein>
    <submittedName>
        <fullName evidence="1">Uncharacterized protein</fullName>
    </submittedName>
</protein>
<sequence length="87" mass="9362">MAFHRVWTLTAVDPSCSGSKPSAQNRTQFLVPEPHGTHLKATVGLRATISGSSKRGSPRNLPAVVVDPCDLDRTTTVIVLSRLTRVP</sequence>
<keyword evidence="2" id="KW-1185">Reference proteome</keyword>
<accession>A0ABQ8D602</accession>
<organism evidence="1 2">
    <name type="scientific">Brassica napus</name>
    <name type="common">Rape</name>
    <dbReference type="NCBI Taxonomy" id="3708"/>
    <lineage>
        <taxon>Eukaryota</taxon>
        <taxon>Viridiplantae</taxon>
        <taxon>Streptophyta</taxon>
        <taxon>Embryophyta</taxon>
        <taxon>Tracheophyta</taxon>
        <taxon>Spermatophyta</taxon>
        <taxon>Magnoliopsida</taxon>
        <taxon>eudicotyledons</taxon>
        <taxon>Gunneridae</taxon>
        <taxon>Pentapetalae</taxon>
        <taxon>rosids</taxon>
        <taxon>malvids</taxon>
        <taxon>Brassicales</taxon>
        <taxon>Brassicaceae</taxon>
        <taxon>Brassiceae</taxon>
        <taxon>Brassica</taxon>
    </lineage>
</organism>